<dbReference type="InterPro" id="IPR002401">
    <property type="entry name" value="Cyt_P450_E_grp-I"/>
</dbReference>
<dbReference type="InterPro" id="IPR036396">
    <property type="entry name" value="Cyt_P450_sf"/>
</dbReference>
<evidence type="ECO:0000256" key="4">
    <source>
        <dbReference type="ARBA" id="ARBA00022723"/>
    </source>
</evidence>
<comment type="cofactor">
    <cofactor evidence="1">
        <name>heme</name>
        <dbReference type="ChEBI" id="CHEBI:30413"/>
    </cofactor>
</comment>
<keyword evidence="6" id="KW-0408">Iron</keyword>
<evidence type="ECO:0000256" key="7">
    <source>
        <dbReference type="ARBA" id="ARBA00023033"/>
    </source>
</evidence>
<reference evidence="9 10" key="1">
    <citation type="submission" date="2024-01" db="EMBL/GenBank/DDBJ databases">
        <authorList>
            <person name="Allen C."/>
            <person name="Tagirdzhanova G."/>
        </authorList>
    </citation>
    <scope>NUCLEOTIDE SEQUENCE [LARGE SCALE GENOMIC DNA]</scope>
</reference>
<dbReference type="PRINTS" id="PR00385">
    <property type="entry name" value="P450"/>
</dbReference>
<evidence type="ECO:0000256" key="5">
    <source>
        <dbReference type="ARBA" id="ARBA00023002"/>
    </source>
</evidence>
<gene>
    <name evidence="9" type="ORF">SEUCBS140593_009467</name>
</gene>
<keyword evidence="10" id="KW-1185">Reference proteome</keyword>
<protein>
    <recommendedName>
        <fullName evidence="11">Isotrichodermin C-15 hydroxylase</fullName>
    </recommendedName>
</protein>
<keyword evidence="8" id="KW-1133">Transmembrane helix</keyword>
<evidence type="ECO:0000256" key="3">
    <source>
        <dbReference type="ARBA" id="ARBA00022617"/>
    </source>
</evidence>
<name>A0ABP0CV31_9PEZI</name>
<dbReference type="InterPro" id="IPR001128">
    <property type="entry name" value="Cyt_P450"/>
</dbReference>
<evidence type="ECO:0000256" key="6">
    <source>
        <dbReference type="ARBA" id="ARBA00023004"/>
    </source>
</evidence>
<evidence type="ECO:0000313" key="10">
    <source>
        <dbReference type="Proteomes" id="UP001642482"/>
    </source>
</evidence>
<evidence type="ECO:0000256" key="1">
    <source>
        <dbReference type="ARBA" id="ARBA00001971"/>
    </source>
</evidence>
<keyword evidence="5" id="KW-0560">Oxidoreductase</keyword>
<keyword evidence="4" id="KW-0479">Metal-binding</keyword>
<dbReference type="CDD" id="cd11058">
    <property type="entry name" value="CYP60B-like"/>
    <property type="match status" value="1"/>
</dbReference>
<dbReference type="PANTHER" id="PTHR24305">
    <property type="entry name" value="CYTOCHROME P450"/>
    <property type="match status" value="1"/>
</dbReference>
<proteinExistence type="inferred from homology"/>
<dbReference type="Gene3D" id="1.10.630.10">
    <property type="entry name" value="Cytochrome P450"/>
    <property type="match status" value="1"/>
</dbReference>
<evidence type="ECO:0008006" key="11">
    <source>
        <dbReference type="Google" id="ProtNLM"/>
    </source>
</evidence>
<evidence type="ECO:0000256" key="8">
    <source>
        <dbReference type="SAM" id="Phobius"/>
    </source>
</evidence>
<dbReference type="PRINTS" id="PR00463">
    <property type="entry name" value="EP450I"/>
</dbReference>
<evidence type="ECO:0000313" key="9">
    <source>
        <dbReference type="EMBL" id="CAK7235984.1"/>
    </source>
</evidence>
<keyword evidence="8" id="KW-0812">Transmembrane</keyword>
<comment type="caution">
    <text evidence="9">The sequence shown here is derived from an EMBL/GenBank/DDBJ whole genome shotgun (WGS) entry which is preliminary data.</text>
</comment>
<dbReference type="EMBL" id="CAWUHD010000155">
    <property type="protein sequence ID" value="CAK7235984.1"/>
    <property type="molecule type" value="Genomic_DNA"/>
</dbReference>
<keyword evidence="3" id="KW-0349">Heme</keyword>
<keyword evidence="7" id="KW-0503">Monooxygenase</keyword>
<feature type="transmembrane region" description="Helical" evidence="8">
    <location>
        <begin position="12"/>
        <end position="36"/>
    </location>
</feature>
<evidence type="ECO:0000256" key="2">
    <source>
        <dbReference type="ARBA" id="ARBA00010617"/>
    </source>
</evidence>
<dbReference type="Proteomes" id="UP001642482">
    <property type="component" value="Unassembled WGS sequence"/>
</dbReference>
<dbReference type="PANTHER" id="PTHR24305:SF230">
    <property type="entry name" value="P450, PUTATIVE (EUROFUNG)-RELATED"/>
    <property type="match status" value="1"/>
</dbReference>
<keyword evidence="8" id="KW-0472">Membrane</keyword>
<dbReference type="Pfam" id="PF00067">
    <property type="entry name" value="p450"/>
    <property type="match status" value="1"/>
</dbReference>
<organism evidence="9 10">
    <name type="scientific">Sporothrix eucalyptigena</name>
    <dbReference type="NCBI Taxonomy" id="1812306"/>
    <lineage>
        <taxon>Eukaryota</taxon>
        <taxon>Fungi</taxon>
        <taxon>Dikarya</taxon>
        <taxon>Ascomycota</taxon>
        <taxon>Pezizomycotina</taxon>
        <taxon>Sordariomycetes</taxon>
        <taxon>Sordariomycetidae</taxon>
        <taxon>Ophiostomatales</taxon>
        <taxon>Ophiostomataceae</taxon>
        <taxon>Sporothrix</taxon>
    </lineage>
</organism>
<accession>A0ABP0CV31</accession>
<comment type="similarity">
    <text evidence="2">Belongs to the cytochrome P450 family.</text>
</comment>
<dbReference type="SUPFAM" id="SSF48264">
    <property type="entry name" value="Cytochrome P450"/>
    <property type="match status" value="1"/>
</dbReference>
<sequence length="498" mass="56649">MVSLLLESLKTTSYLVLVPSLIVAYFVGSAFYNLYVNPLKKFPGPKLWSISQIPFSLAWMSGSGHKKMFELHQKYGDIVRISPNQLSFGYPEAWNDVMGHRKRGQDENGKDPDFWRGDDNLTLVGSNRERHGRLRKILSHGFSAQAMNEQQPVFQQYADLLVNKLRAAAGASEGGAVEITRWYNWATFDMAGDLIFGEPFGCLEKGQYHPWVKLIFMHIKGISISTALIRFPFADTIIKLMTPASVAKDIKAHHDFTVAQVGKRMAYENPRPDFMESMIKAHGNGEVSMRELLANAHNLIVGGSETTATTLAGTTYLLALHKPIQEKLYEELRANFDSDDQIDLINVQKLDYMFAVIHEALRVYPAVPSAIPRKTPPEGSYIGGEFIPPNTILGIWQWPMFHNPKYFKDPEEFVPERWLGDKRYENDKREAMQAFAVGPRNCIGKNLAYAEMRLILAKMIWNFDIDLDPRSEGWLEKNVVYLLWEKPELFIKLTPKGA</sequence>
<dbReference type="InterPro" id="IPR050121">
    <property type="entry name" value="Cytochrome_P450_monoxygenase"/>
</dbReference>